<evidence type="ECO:0000256" key="4">
    <source>
        <dbReference type="ARBA" id="ARBA00022475"/>
    </source>
</evidence>
<evidence type="ECO:0000256" key="7">
    <source>
        <dbReference type="ARBA" id="ARBA00023136"/>
    </source>
</evidence>
<evidence type="ECO:0000256" key="2">
    <source>
        <dbReference type="ARBA" id="ARBA00006156"/>
    </source>
</evidence>
<dbReference type="PANTHER" id="PTHR34040">
    <property type="entry name" value="FLAGELLAR BIOSYNTHETIC PROTEIN FLIQ"/>
    <property type="match status" value="1"/>
</dbReference>
<keyword evidence="7 9" id="KW-0472">Membrane</keyword>
<dbReference type="Proteomes" id="UP000076603">
    <property type="component" value="Unassembled WGS sequence"/>
</dbReference>
<keyword evidence="10" id="KW-0966">Cell projection</keyword>
<evidence type="ECO:0000313" key="11">
    <source>
        <dbReference type="Proteomes" id="UP000076603"/>
    </source>
</evidence>
<dbReference type="GO" id="GO:0009425">
    <property type="term" value="C:bacterial-type flagellum basal body"/>
    <property type="evidence" value="ECO:0007669"/>
    <property type="project" value="UniProtKB-SubCell"/>
</dbReference>
<evidence type="ECO:0000313" key="10">
    <source>
        <dbReference type="EMBL" id="KZL94149.1"/>
    </source>
</evidence>
<keyword evidence="5 9" id="KW-0812">Transmembrane</keyword>
<feature type="transmembrane region" description="Helical" evidence="9">
    <location>
        <begin position="51"/>
        <end position="70"/>
    </location>
</feature>
<dbReference type="PRINTS" id="PR00952">
    <property type="entry name" value="TYPE3IMQPROT"/>
</dbReference>
<dbReference type="RefSeq" id="WP_066619191.1">
    <property type="nucleotide sequence ID" value="NZ_FQXL01000009.1"/>
</dbReference>
<keyword evidence="8 9" id="KW-0975">Bacterial flagellum</keyword>
<evidence type="ECO:0000256" key="6">
    <source>
        <dbReference type="ARBA" id="ARBA00022989"/>
    </source>
</evidence>
<comment type="function">
    <text evidence="9">Role in flagellar biosynthesis.</text>
</comment>
<keyword evidence="6 9" id="KW-1133">Transmembrane helix</keyword>
<dbReference type="GO" id="GO:0009306">
    <property type="term" value="P:protein secretion"/>
    <property type="evidence" value="ECO:0007669"/>
    <property type="project" value="InterPro"/>
</dbReference>
<evidence type="ECO:0000256" key="1">
    <source>
        <dbReference type="ARBA" id="ARBA00004651"/>
    </source>
</evidence>
<sequence>MSENLVIGIIRDALQTGILVSAPLLGVSLVVGLIISVFQATTQIQEQTLTFVPKLIAAAVIGLLTGTWMLHQLVSFTERIFTYIAHITQ</sequence>
<dbReference type="GO" id="GO:0005886">
    <property type="term" value="C:plasma membrane"/>
    <property type="evidence" value="ECO:0007669"/>
    <property type="project" value="UniProtKB-SubCell"/>
</dbReference>
<dbReference type="EMBL" id="LWAE01000001">
    <property type="protein sequence ID" value="KZL94149.1"/>
    <property type="molecule type" value="Genomic_DNA"/>
</dbReference>
<dbReference type="OrthoDB" id="9806440at2"/>
<dbReference type="InterPro" id="IPR002191">
    <property type="entry name" value="Bac_export_3"/>
</dbReference>
<feature type="transmembrane region" description="Helical" evidence="9">
    <location>
        <begin position="18"/>
        <end position="39"/>
    </location>
</feature>
<evidence type="ECO:0000256" key="5">
    <source>
        <dbReference type="ARBA" id="ARBA00022692"/>
    </source>
</evidence>
<evidence type="ECO:0000256" key="8">
    <source>
        <dbReference type="ARBA" id="ARBA00023143"/>
    </source>
</evidence>
<comment type="similarity">
    <text evidence="2 9">Belongs to the FliQ/MopD/SpaQ family.</text>
</comment>
<name>A0A161Y719_9CLOT</name>
<dbReference type="NCBIfam" id="TIGR01402">
    <property type="entry name" value="fliQ"/>
    <property type="match status" value="1"/>
</dbReference>
<dbReference type="PIRSF" id="PIRSF004669">
    <property type="entry name" value="FliQ"/>
    <property type="match status" value="1"/>
</dbReference>
<keyword evidence="10" id="KW-0282">Flagellum</keyword>
<dbReference type="STRING" id="1121326.CLMAG_12020"/>
<evidence type="ECO:0000256" key="9">
    <source>
        <dbReference type="RuleBase" id="RU364090"/>
    </source>
</evidence>
<reference evidence="10 11" key="1">
    <citation type="submission" date="2016-04" db="EMBL/GenBank/DDBJ databases">
        <title>Genome sequence of Clostridium magnum DSM 2767.</title>
        <authorList>
            <person name="Poehlein A."/>
            <person name="Uhlig R."/>
            <person name="Fischer R."/>
            <person name="Bahl H."/>
            <person name="Daniel R."/>
        </authorList>
    </citation>
    <scope>NUCLEOTIDE SEQUENCE [LARGE SCALE GENOMIC DNA]</scope>
    <source>
        <strain evidence="10 11">DSM 2767</strain>
    </source>
</reference>
<protein>
    <recommendedName>
        <fullName evidence="3 9">Flagellar biosynthetic protein FliQ</fullName>
    </recommendedName>
</protein>
<dbReference type="GO" id="GO:0044780">
    <property type="term" value="P:bacterial-type flagellum assembly"/>
    <property type="evidence" value="ECO:0007669"/>
    <property type="project" value="InterPro"/>
</dbReference>
<comment type="subcellular location">
    <subcellularLocation>
        <location evidence="1 9">Cell membrane</location>
        <topology evidence="1">Multi-pass membrane protein</topology>
    </subcellularLocation>
    <subcellularLocation>
        <location evidence="9">Bacterial flagellum basal body</location>
    </subcellularLocation>
</comment>
<comment type="caution">
    <text evidence="10">The sequence shown here is derived from an EMBL/GenBank/DDBJ whole genome shotgun (WGS) entry which is preliminary data.</text>
</comment>
<dbReference type="InterPro" id="IPR006305">
    <property type="entry name" value="FliQ"/>
</dbReference>
<gene>
    <name evidence="9 10" type="primary">fliQ</name>
    <name evidence="10" type="ORF">CLMAG_12020</name>
</gene>
<organism evidence="10 11">
    <name type="scientific">Clostridium magnum DSM 2767</name>
    <dbReference type="NCBI Taxonomy" id="1121326"/>
    <lineage>
        <taxon>Bacteria</taxon>
        <taxon>Bacillati</taxon>
        <taxon>Bacillota</taxon>
        <taxon>Clostridia</taxon>
        <taxon>Eubacteriales</taxon>
        <taxon>Clostridiaceae</taxon>
        <taxon>Clostridium</taxon>
    </lineage>
</organism>
<keyword evidence="11" id="KW-1185">Reference proteome</keyword>
<dbReference type="AlphaFoldDB" id="A0A161Y719"/>
<keyword evidence="10" id="KW-0969">Cilium</keyword>
<evidence type="ECO:0000256" key="3">
    <source>
        <dbReference type="ARBA" id="ARBA00021718"/>
    </source>
</evidence>
<dbReference type="PANTHER" id="PTHR34040:SF2">
    <property type="entry name" value="FLAGELLAR BIOSYNTHETIC PROTEIN FLIQ"/>
    <property type="match status" value="1"/>
</dbReference>
<accession>A0A161Y719</accession>
<dbReference type="Pfam" id="PF01313">
    <property type="entry name" value="Bac_export_3"/>
    <property type="match status" value="1"/>
</dbReference>
<keyword evidence="4 9" id="KW-1003">Cell membrane</keyword>
<dbReference type="PATRIC" id="fig|1121326.3.peg.1169"/>
<proteinExistence type="inferred from homology"/>